<dbReference type="InterPro" id="IPR011009">
    <property type="entry name" value="Kinase-like_dom_sf"/>
</dbReference>
<dbReference type="Pfam" id="PF00069">
    <property type="entry name" value="Pkinase"/>
    <property type="match status" value="1"/>
</dbReference>
<dbReference type="OrthoDB" id="5966500at2759"/>
<feature type="non-terminal residue" evidence="2">
    <location>
        <position position="1"/>
    </location>
</feature>
<organism evidence="2 3">
    <name type="scientific">Glomus cerebriforme</name>
    <dbReference type="NCBI Taxonomy" id="658196"/>
    <lineage>
        <taxon>Eukaryota</taxon>
        <taxon>Fungi</taxon>
        <taxon>Fungi incertae sedis</taxon>
        <taxon>Mucoromycota</taxon>
        <taxon>Glomeromycotina</taxon>
        <taxon>Glomeromycetes</taxon>
        <taxon>Glomerales</taxon>
        <taxon>Glomeraceae</taxon>
        <taxon>Glomus</taxon>
    </lineage>
</organism>
<dbReference type="GO" id="GO:0004672">
    <property type="term" value="F:protein kinase activity"/>
    <property type="evidence" value="ECO:0007669"/>
    <property type="project" value="InterPro"/>
</dbReference>
<dbReference type="InterPro" id="IPR000719">
    <property type="entry name" value="Prot_kinase_dom"/>
</dbReference>
<feature type="non-terminal residue" evidence="2">
    <location>
        <position position="138"/>
    </location>
</feature>
<dbReference type="PANTHER" id="PTHR45756:SF1">
    <property type="entry name" value="PROTEIN KINASE DOMAIN CONTAINING PROTEIN"/>
    <property type="match status" value="1"/>
</dbReference>
<dbReference type="AlphaFoldDB" id="A0A397SYI7"/>
<name>A0A397SYI7_9GLOM</name>
<proteinExistence type="predicted"/>
<sequence length="138" mass="16138">TSDFMMVMECAYYGSLRHRLDKDFIFLHWLNKFEIIENIARGLDYMHKNGLIHKDLHCGNILNSFHEVELNGYAVITDLGLCRPANEKSEKHNENIYGVLPYMAPEVLRGKKYTQESDIYSFGIIIFETFNGFPPYHN</sequence>
<dbReference type="PANTHER" id="PTHR45756">
    <property type="entry name" value="PALMITOYLTRANSFERASE"/>
    <property type="match status" value="1"/>
</dbReference>
<dbReference type="Proteomes" id="UP000265703">
    <property type="component" value="Unassembled WGS sequence"/>
</dbReference>
<dbReference type="InterPro" id="IPR053215">
    <property type="entry name" value="TKL_Ser/Thr_kinase"/>
</dbReference>
<gene>
    <name evidence="2" type="ORF">C1645_679369</name>
</gene>
<accession>A0A397SYI7</accession>
<dbReference type="Gene3D" id="1.10.510.10">
    <property type="entry name" value="Transferase(Phosphotransferase) domain 1"/>
    <property type="match status" value="1"/>
</dbReference>
<dbReference type="EMBL" id="QKYT01000193">
    <property type="protein sequence ID" value="RIA90089.1"/>
    <property type="molecule type" value="Genomic_DNA"/>
</dbReference>
<dbReference type="STRING" id="658196.A0A397SYI7"/>
<keyword evidence="3" id="KW-1185">Reference proteome</keyword>
<dbReference type="SUPFAM" id="SSF56112">
    <property type="entry name" value="Protein kinase-like (PK-like)"/>
    <property type="match status" value="1"/>
</dbReference>
<keyword evidence="2" id="KW-0808">Transferase</keyword>
<reference evidence="2 3" key="1">
    <citation type="submission" date="2018-06" db="EMBL/GenBank/DDBJ databases">
        <title>Comparative genomics reveals the genomic features of Rhizophagus irregularis, R. cerebriforme, R. diaphanum and Gigaspora rosea, and their symbiotic lifestyle signature.</title>
        <authorList>
            <person name="Morin E."/>
            <person name="San Clemente H."/>
            <person name="Chen E.C.H."/>
            <person name="De La Providencia I."/>
            <person name="Hainaut M."/>
            <person name="Kuo A."/>
            <person name="Kohler A."/>
            <person name="Murat C."/>
            <person name="Tang N."/>
            <person name="Roy S."/>
            <person name="Loubradou J."/>
            <person name="Henrissat B."/>
            <person name="Grigoriev I.V."/>
            <person name="Corradi N."/>
            <person name="Roux C."/>
            <person name="Martin F.M."/>
        </authorList>
    </citation>
    <scope>NUCLEOTIDE SEQUENCE [LARGE SCALE GENOMIC DNA]</scope>
    <source>
        <strain evidence="2 3">DAOM 227022</strain>
    </source>
</reference>
<evidence type="ECO:0000313" key="2">
    <source>
        <dbReference type="EMBL" id="RIA90089.1"/>
    </source>
</evidence>
<dbReference type="GO" id="GO:0005524">
    <property type="term" value="F:ATP binding"/>
    <property type="evidence" value="ECO:0007669"/>
    <property type="project" value="InterPro"/>
</dbReference>
<keyword evidence="2" id="KW-0418">Kinase</keyword>
<evidence type="ECO:0000259" key="1">
    <source>
        <dbReference type="PROSITE" id="PS50011"/>
    </source>
</evidence>
<dbReference type="PROSITE" id="PS50011">
    <property type="entry name" value="PROTEIN_KINASE_DOM"/>
    <property type="match status" value="1"/>
</dbReference>
<evidence type="ECO:0000313" key="3">
    <source>
        <dbReference type="Proteomes" id="UP000265703"/>
    </source>
</evidence>
<feature type="domain" description="Protein kinase" evidence="1">
    <location>
        <begin position="1"/>
        <end position="138"/>
    </location>
</feature>
<comment type="caution">
    <text evidence="2">The sequence shown here is derived from an EMBL/GenBank/DDBJ whole genome shotgun (WGS) entry which is preliminary data.</text>
</comment>
<protein>
    <submittedName>
        <fullName evidence="2">Kinase-like domain-containing protein</fullName>
    </submittedName>
</protein>